<accession>A0A3M7SVS2</accession>
<dbReference type="AlphaFoldDB" id="A0A3M7SVS2"/>
<keyword evidence="3" id="KW-1185">Reference proteome</keyword>
<protein>
    <submittedName>
        <fullName evidence="2">Uncharacterized protein</fullName>
    </submittedName>
</protein>
<dbReference type="EMBL" id="REGN01000698">
    <property type="protein sequence ID" value="RNA39893.1"/>
    <property type="molecule type" value="Genomic_DNA"/>
</dbReference>
<comment type="caution">
    <text evidence="2">The sequence shown here is derived from an EMBL/GenBank/DDBJ whole genome shotgun (WGS) entry which is preliminary data.</text>
</comment>
<reference evidence="2 3" key="1">
    <citation type="journal article" date="2018" name="Sci. Rep.">
        <title>Genomic signatures of local adaptation to the degree of environmental predictability in rotifers.</title>
        <authorList>
            <person name="Franch-Gras L."/>
            <person name="Hahn C."/>
            <person name="Garcia-Roger E.M."/>
            <person name="Carmona M.J."/>
            <person name="Serra M."/>
            <person name="Gomez A."/>
        </authorList>
    </citation>
    <scope>NUCLEOTIDE SEQUENCE [LARGE SCALE GENOMIC DNA]</scope>
    <source>
        <strain evidence="2">HYR1</strain>
    </source>
</reference>
<evidence type="ECO:0000256" key="1">
    <source>
        <dbReference type="SAM" id="Phobius"/>
    </source>
</evidence>
<keyword evidence="1" id="KW-0472">Membrane</keyword>
<evidence type="ECO:0000313" key="3">
    <source>
        <dbReference type="Proteomes" id="UP000276133"/>
    </source>
</evidence>
<sequence>MHSRIKKFIFFIHDIFCCIDMKSQYLLPIKQIDRGKDHYFIIILYFYFERINLINKRINAEKEKIFELKFSIKLKTVENSVFEQHSSIIGADKDLVMTKLLSVILYSFEEIIFIAFFGLVMTYFFDFHITQMSLLNTQITNLMSVL</sequence>
<feature type="transmembrane region" description="Helical" evidence="1">
    <location>
        <begin position="103"/>
        <end position="125"/>
    </location>
</feature>
<gene>
    <name evidence="2" type="ORF">BpHYR1_012499</name>
</gene>
<keyword evidence="1" id="KW-1133">Transmembrane helix</keyword>
<evidence type="ECO:0000313" key="2">
    <source>
        <dbReference type="EMBL" id="RNA39893.1"/>
    </source>
</evidence>
<proteinExistence type="predicted"/>
<name>A0A3M7SVS2_BRAPC</name>
<dbReference type="Proteomes" id="UP000276133">
    <property type="component" value="Unassembled WGS sequence"/>
</dbReference>
<organism evidence="2 3">
    <name type="scientific">Brachionus plicatilis</name>
    <name type="common">Marine rotifer</name>
    <name type="synonym">Brachionus muelleri</name>
    <dbReference type="NCBI Taxonomy" id="10195"/>
    <lineage>
        <taxon>Eukaryota</taxon>
        <taxon>Metazoa</taxon>
        <taxon>Spiralia</taxon>
        <taxon>Gnathifera</taxon>
        <taxon>Rotifera</taxon>
        <taxon>Eurotatoria</taxon>
        <taxon>Monogononta</taxon>
        <taxon>Pseudotrocha</taxon>
        <taxon>Ploima</taxon>
        <taxon>Brachionidae</taxon>
        <taxon>Brachionus</taxon>
    </lineage>
</organism>
<keyword evidence="1" id="KW-0812">Transmembrane</keyword>